<dbReference type="GO" id="GO:0000776">
    <property type="term" value="C:kinetochore"/>
    <property type="evidence" value="ECO:0007669"/>
    <property type="project" value="TreeGrafter"/>
</dbReference>
<dbReference type="InParanoid" id="A0A165UAS4"/>
<feature type="region of interest" description="Disordered" evidence="9">
    <location>
        <begin position="184"/>
        <end position="203"/>
    </location>
</feature>
<dbReference type="PANTHER" id="PTHR23168:SF0">
    <property type="entry name" value="MITOTIC SPINDLE ASSEMBLY CHECKPOINT PROTEIN MAD1"/>
    <property type="match status" value="1"/>
</dbReference>
<dbReference type="GO" id="GO:0005635">
    <property type="term" value="C:nuclear envelope"/>
    <property type="evidence" value="ECO:0007669"/>
    <property type="project" value="TreeGrafter"/>
</dbReference>
<feature type="coiled-coil region" evidence="8">
    <location>
        <begin position="236"/>
        <end position="277"/>
    </location>
</feature>
<evidence type="ECO:0000256" key="3">
    <source>
        <dbReference type="ARBA" id="ARBA00022019"/>
    </source>
</evidence>
<evidence type="ECO:0000256" key="2">
    <source>
        <dbReference type="ARBA" id="ARBA00008029"/>
    </source>
</evidence>
<comment type="subcellular location">
    <subcellularLocation>
        <location evidence="1">Nucleus</location>
    </subcellularLocation>
</comment>
<keyword evidence="11" id="KW-1185">Reference proteome</keyword>
<dbReference type="FunCoup" id="A0A165UAS4">
    <property type="interactions" value="472"/>
</dbReference>
<feature type="coiled-coil region" evidence="8">
    <location>
        <begin position="1"/>
        <end position="88"/>
    </location>
</feature>
<keyword evidence="4" id="KW-0132">Cell division</keyword>
<evidence type="ECO:0000256" key="4">
    <source>
        <dbReference type="ARBA" id="ARBA00022618"/>
    </source>
</evidence>
<evidence type="ECO:0000313" key="10">
    <source>
        <dbReference type="EMBL" id="KZT27885.1"/>
    </source>
</evidence>
<evidence type="ECO:0000256" key="7">
    <source>
        <dbReference type="ARBA" id="ARBA00023306"/>
    </source>
</evidence>
<protein>
    <recommendedName>
        <fullName evidence="3">Spindle assembly checkpoint component MAD1</fullName>
    </recommendedName>
</protein>
<feature type="coiled-coil region" evidence="8">
    <location>
        <begin position="308"/>
        <end position="393"/>
    </location>
</feature>
<dbReference type="GO" id="GO:0051315">
    <property type="term" value="P:attachment of mitotic spindle microtubules to kinetochore"/>
    <property type="evidence" value="ECO:0007669"/>
    <property type="project" value="TreeGrafter"/>
</dbReference>
<evidence type="ECO:0000256" key="1">
    <source>
        <dbReference type="ARBA" id="ARBA00004123"/>
    </source>
</evidence>
<dbReference type="Gene3D" id="1.20.5.170">
    <property type="match status" value="1"/>
</dbReference>
<keyword evidence="8" id="KW-0175">Coiled coil</keyword>
<dbReference type="Proteomes" id="UP000076761">
    <property type="component" value="Unassembled WGS sequence"/>
</dbReference>
<keyword evidence="5" id="KW-0498">Mitosis</keyword>
<dbReference type="OrthoDB" id="331602at2759"/>
<keyword evidence="6" id="KW-0539">Nucleus</keyword>
<keyword evidence="7" id="KW-0131">Cell cycle</keyword>
<dbReference type="SUPFAM" id="SSF75704">
    <property type="entry name" value="Mitotic arrest deficient-like 1, Mad1"/>
    <property type="match status" value="1"/>
</dbReference>
<dbReference type="InterPro" id="IPR008672">
    <property type="entry name" value="Mad1"/>
</dbReference>
<feature type="coiled-coil region" evidence="8">
    <location>
        <begin position="425"/>
        <end position="492"/>
    </location>
</feature>
<dbReference type="GO" id="GO:0007094">
    <property type="term" value="P:mitotic spindle assembly checkpoint signaling"/>
    <property type="evidence" value="ECO:0007669"/>
    <property type="project" value="InterPro"/>
</dbReference>
<dbReference type="GO" id="GO:0072686">
    <property type="term" value="C:mitotic spindle"/>
    <property type="evidence" value="ECO:0007669"/>
    <property type="project" value="TreeGrafter"/>
</dbReference>
<feature type="compositionally biased region" description="Polar residues" evidence="9">
    <location>
        <begin position="192"/>
        <end position="203"/>
    </location>
</feature>
<dbReference type="Gene3D" id="6.10.250.90">
    <property type="match status" value="1"/>
</dbReference>
<organism evidence="10 11">
    <name type="scientific">Neolentinus lepideus HHB14362 ss-1</name>
    <dbReference type="NCBI Taxonomy" id="1314782"/>
    <lineage>
        <taxon>Eukaryota</taxon>
        <taxon>Fungi</taxon>
        <taxon>Dikarya</taxon>
        <taxon>Basidiomycota</taxon>
        <taxon>Agaricomycotina</taxon>
        <taxon>Agaricomycetes</taxon>
        <taxon>Gloeophyllales</taxon>
        <taxon>Gloeophyllaceae</taxon>
        <taxon>Neolentinus</taxon>
    </lineage>
</organism>
<name>A0A165UAS4_9AGAM</name>
<dbReference type="PANTHER" id="PTHR23168">
    <property type="entry name" value="MITOTIC SPINDLE ASSEMBLY CHECKPOINT PROTEIN MAD1 MITOTIC ARREST DEFICIENT-LIKE PROTEIN 1"/>
    <property type="match status" value="1"/>
</dbReference>
<reference evidence="10 11" key="1">
    <citation type="journal article" date="2016" name="Mol. Biol. Evol.">
        <title>Comparative Genomics of Early-Diverging Mushroom-Forming Fungi Provides Insights into the Origins of Lignocellulose Decay Capabilities.</title>
        <authorList>
            <person name="Nagy L.G."/>
            <person name="Riley R."/>
            <person name="Tritt A."/>
            <person name="Adam C."/>
            <person name="Daum C."/>
            <person name="Floudas D."/>
            <person name="Sun H."/>
            <person name="Yadav J.S."/>
            <person name="Pangilinan J."/>
            <person name="Larsson K.H."/>
            <person name="Matsuura K."/>
            <person name="Barry K."/>
            <person name="Labutti K."/>
            <person name="Kuo R."/>
            <person name="Ohm R.A."/>
            <person name="Bhattacharya S.S."/>
            <person name="Shirouzu T."/>
            <person name="Yoshinaga Y."/>
            <person name="Martin F.M."/>
            <person name="Grigoriev I.V."/>
            <person name="Hibbett D.S."/>
        </authorList>
    </citation>
    <scope>NUCLEOTIDE SEQUENCE [LARGE SCALE GENOMIC DNA]</scope>
    <source>
        <strain evidence="10 11">HHB14362 ss-1</strain>
    </source>
</reference>
<gene>
    <name evidence="10" type="ORF">NEOLEDRAFT_1088192</name>
</gene>
<dbReference type="GO" id="GO:0051301">
    <property type="term" value="P:cell division"/>
    <property type="evidence" value="ECO:0007669"/>
    <property type="project" value="UniProtKB-KW"/>
</dbReference>
<dbReference type="STRING" id="1314782.A0A165UAS4"/>
<dbReference type="Pfam" id="PF05557">
    <property type="entry name" value="MAD"/>
    <property type="match status" value="1"/>
</dbReference>
<proteinExistence type="inferred from homology"/>
<evidence type="ECO:0000313" key="11">
    <source>
        <dbReference type="Proteomes" id="UP000076761"/>
    </source>
</evidence>
<accession>A0A165UAS4</accession>
<dbReference type="AlphaFoldDB" id="A0A165UAS4"/>
<evidence type="ECO:0000256" key="6">
    <source>
        <dbReference type="ARBA" id="ARBA00023242"/>
    </source>
</evidence>
<dbReference type="Gene3D" id="3.30.457.60">
    <property type="match status" value="1"/>
</dbReference>
<evidence type="ECO:0000256" key="5">
    <source>
        <dbReference type="ARBA" id="ARBA00022776"/>
    </source>
</evidence>
<comment type="similarity">
    <text evidence="2">Belongs to the MAD1 family.</text>
</comment>
<evidence type="ECO:0000256" key="9">
    <source>
        <dbReference type="SAM" id="MobiDB-lite"/>
    </source>
</evidence>
<dbReference type="EMBL" id="KV425560">
    <property type="protein sequence ID" value="KZT27885.1"/>
    <property type="molecule type" value="Genomic_DNA"/>
</dbReference>
<evidence type="ECO:0000256" key="8">
    <source>
        <dbReference type="SAM" id="Coils"/>
    </source>
</evidence>
<sequence length="599" mass="68313">MATHEEDNRKFENQLRTLRTSYRNLQEEHTDLKEQHDQLSRITSLTIASQKTRISTLEQQVDALEAEVQDLRRLADERSRTIQEAQEHFDDLSVAQESFSRESLDEENWSVVREELHRQANYMRTLEATNAKLGQEVNALRERYASVEVLREEKRGLEAKLRALEPLREKVVRLEAEVEAARKEREDWASKTAASSPSQTPVSVTQSLSALRIEHARLLEEHGATVALLHQGEKTLAEAASRGQEQREKIDRLQSEVRVLKDIVNRKEQKASLAEREVGFLQALLASYNAEEATQEGVKLDEVQTQRVQQLETLLADYKRTIRELEKELTEGDHSLRLSDNGLGRQELADALRAVQGQKVQAEKALQEAEAANEKHLEKIDELEQTLFELQGEIGAGRHVPPGTRVLSLKDNPAQQWFDLRQAVMDRLKGENEALINRLKELEENGIQSSDDGEQREGFVPRASWEVVNKERQELEELVKRKEKRLMRLQEVFHAKSKEFREAVGSLLGVKLVFYPNGQVRVTSVYDLNAAFVFRPASKEDSGAGAEMQLIAQGEGVPADIESMIPHWIQKEQCIPGFLSGVTLTCYDRWKDNKKGSPE</sequence>